<feature type="region of interest" description="Disordered" evidence="1">
    <location>
        <begin position="1220"/>
        <end position="1288"/>
    </location>
</feature>
<reference evidence="2 3" key="1">
    <citation type="journal article" date="2023" name="Sci. Data">
        <title>Genome assembly of the Korean intertidal mud-creeper Batillaria attramentaria.</title>
        <authorList>
            <person name="Patra A.K."/>
            <person name="Ho P.T."/>
            <person name="Jun S."/>
            <person name="Lee S.J."/>
            <person name="Kim Y."/>
            <person name="Won Y.J."/>
        </authorList>
    </citation>
    <scope>NUCLEOTIDE SEQUENCE [LARGE SCALE GENOMIC DNA]</scope>
    <source>
        <strain evidence="2">Wonlab-2016</strain>
    </source>
</reference>
<feature type="region of interest" description="Disordered" evidence="1">
    <location>
        <begin position="1"/>
        <end position="21"/>
    </location>
</feature>
<feature type="compositionally biased region" description="Basic and acidic residues" evidence="1">
    <location>
        <begin position="142"/>
        <end position="169"/>
    </location>
</feature>
<feature type="region of interest" description="Disordered" evidence="1">
    <location>
        <begin position="453"/>
        <end position="491"/>
    </location>
</feature>
<feature type="region of interest" description="Disordered" evidence="1">
    <location>
        <begin position="223"/>
        <end position="253"/>
    </location>
</feature>
<keyword evidence="3" id="KW-1185">Reference proteome</keyword>
<feature type="compositionally biased region" description="Basic and acidic residues" evidence="1">
    <location>
        <begin position="224"/>
        <end position="253"/>
    </location>
</feature>
<feature type="region of interest" description="Disordered" evidence="1">
    <location>
        <begin position="735"/>
        <end position="771"/>
    </location>
</feature>
<feature type="region of interest" description="Disordered" evidence="1">
    <location>
        <begin position="124"/>
        <end position="172"/>
    </location>
</feature>
<protein>
    <submittedName>
        <fullName evidence="2">Uncharacterized protein</fullName>
    </submittedName>
</protein>
<feature type="compositionally biased region" description="Low complexity" evidence="1">
    <location>
        <begin position="1134"/>
        <end position="1158"/>
    </location>
</feature>
<feature type="compositionally biased region" description="Polar residues" evidence="1">
    <location>
        <begin position="1230"/>
        <end position="1242"/>
    </location>
</feature>
<gene>
    <name evidence="2" type="ORF">BaRGS_00034421</name>
</gene>
<comment type="caution">
    <text evidence="2">The sequence shown here is derived from an EMBL/GenBank/DDBJ whole genome shotgun (WGS) entry which is preliminary data.</text>
</comment>
<evidence type="ECO:0000313" key="2">
    <source>
        <dbReference type="EMBL" id="KAK7474373.1"/>
    </source>
</evidence>
<dbReference type="Proteomes" id="UP001519460">
    <property type="component" value="Unassembled WGS sequence"/>
</dbReference>
<accession>A0ABD0JHK7</accession>
<sequence>MSLFNNPFVSEDTDATQNGDPEFGFHKDSYLISRRRRGVLSCNEALVTSCITDTNRSKWATNSIRTEWLSGKSERVDHRLYPIPEQEEVAALGSAQADENEDLDALHQDILRLCNSENKLSGDHPWRLKDPRITPNQTFEADSCHTERGSRQKAGQDERGQHQERERLPHINSSCFAESLASLGGSATSLQMNSNQSNGSDSAFRNQTVGTANEVLNKISSTLREADTKEKVHETAPGRSETETVRSREHYSAESKFPVRAVTTYCSIENLFTCNVNTETPHQTNPGCSMGHDPASSFPVGGEYAGQEKENVVSDTNTNTCKDCVLEEGQGQAWVTDNMAALCSFRYHRRGVTDLMLSQVCRSPSGGYVVDVISSLTSVGITASEPADNRDDCSEGSSGSVSRCSLSLSGINFTTGSSHFQTDTSEELIPPSVHQSSLSPCSRVFAVMEARLEEGEDGSQTSSPSRVGAGRVPAACNNKDSSALRPDSERSADIATCSQTGIVLQGPGLPAPGAKTERHQNHGRAVHNTHHLTTHKQEEDEVKEVAKWVKRPRSSSPGHVSKPCSSWTSLIAFIQSNKSTCPVFSPPPQHGGGRWRTHRDVGCQVAQQTENSVSPRRAARLPILLELANEENAVNERSIVDTGLVKHHKNQPAHATGIRRDAGLPENTEEVGHQLVKCKRQLFQTSPTRTLHDKLDQDLDRVQEIPTYVMMPRKFSPGRCSDIVQEARPLRAAWQKTRLQEFPPHDGARPRRSSSGDPRQKHETDGEQFEPALARTASSLELEQNLQLAKITAIQNMTSSCPFMPWEGNLDNPPIYLPSEKDGVREVMSECSTTPDKGNEAESRICTPISELSSDEMEEGEQEDTTLKRGVRHVARRDNVSHLSIAKKKASPTILKRPGKRGSAYDADFPAPSVSSRDRSRSPVHDDRRCRVRRSRSPSWSSDVASKCTRSACARRQYCSNSGTRSHNDVQSDASSQERTNAAFDGVYLPTSISSDSFPSSASPGATRTEFTSLQRRVGFAEANSGFFKKKESIACTSDPDSEVERLLFGNSDSELADKEDLNPLVHSPPTARRLLDEAGGVHALSGITNTSALMHNCSNNIDSRSRTSFRLASKNVEHRVYNSPVLDDHTWKPQSPQPQQNSPNDGGNQSGDNSNSPTLPVFSMHTKWHSFVSSSQRNTPRPFTSQNNSPTKTCRRQDISRNANSPLAKPIAVSAFSGVDPTKREMLGNESSSFEQTTNRSSQHKTRGDDNRDVRRSEDSTHSSPYERRRLSDHYRERQRTRRQQVM</sequence>
<evidence type="ECO:0000256" key="1">
    <source>
        <dbReference type="SAM" id="MobiDB-lite"/>
    </source>
</evidence>
<proteinExistence type="predicted"/>
<evidence type="ECO:0000313" key="3">
    <source>
        <dbReference type="Proteomes" id="UP001519460"/>
    </source>
</evidence>
<feature type="compositionally biased region" description="Basic and acidic residues" evidence="1">
    <location>
        <begin position="1247"/>
        <end position="1279"/>
    </location>
</feature>
<feature type="compositionally biased region" description="Polar residues" evidence="1">
    <location>
        <begin position="1172"/>
        <end position="1193"/>
    </location>
</feature>
<name>A0ABD0JHK7_9CAEN</name>
<organism evidence="2 3">
    <name type="scientific">Batillaria attramentaria</name>
    <dbReference type="NCBI Taxonomy" id="370345"/>
    <lineage>
        <taxon>Eukaryota</taxon>
        <taxon>Metazoa</taxon>
        <taxon>Spiralia</taxon>
        <taxon>Lophotrochozoa</taxon>
        <taxon>Mollusca</taxon>
        <taxon>Gastropoda</taxon>
        <taxon>Caenogastropoda</taxon>
        <taxon>Sorbeoconcha</taxon>
        <taxon>Cerithioidea</taxon>
        <taxon>Batillariidae</taxon>
        <taxon>Batillaria</taxon>
    </lineage>
</organism>
<feature type="region of interest" description="Disordered" evidence="1">
    <location>
        <begin position="1126"/>
        <end position="1207"/>
    </location>
</feature>
<feature type="compositionally biased region" description="Basic and acidic residues" evidence="1">
    <location>
        <begin position="916"/>
        <end position="929"/>
    </location>
</feature>
<feature type="region of interest" description="Disordered" evidence="1">
    <location>
        <begin position="885"/>
        <end position="943"/>
    </location>
</feature>
<dbReference type="EMBL" id="JACVVK020000439">
    <property type="protein sequence ID" value="KAK7474373.1"/>
    <property type="molecule type" value="Genomic_DNA"/>
</dbReference>